<evidence type="ECO:0000256" key="1">
    <source>
        <dbReference type="ARBA" id="ARBA00009947"/>
    </source>
</evidence>
<dbReference type="Pfam" id="PF00956">
    <property type="entry name" value="NAP"/>
    <property type="match status" value="1"/>
</dbReference>
<evidence type="ECO:0000313" key="6">
    <source>
        <dbReference type="Proteomes" id="UP000236544"/>
    </source>
</evidence>
<dbReference type="InterPro" id="IPR037231">
    <property type="entry name" value="NAP-like_sf"/>
</dbReference>
<protein>
    <submittedName>
        <fullName evidence="5">LAQU0S15e02806g1_1</fullName>
    </submittedName>
</protein>
<dbReference type="EMBL" id="LN890572">
    <property type="protein sequence ID" value="CUS24363.1"/>
    <property type="molecule type" value="Genomic_DNA"/>
</dbReference>
<dbReference type="GO" id="GO:0006334">
    <property type="term" value="P:nucleosome assembly"/>
    <property type="evidence" value="ECO:0007669"/>
    <property type="project" value="InterPro"/>
</dbReference>
<dbReference type="GO" id="GO:0005634">
    <property type="term" value="C:nucleus"/>
    <property type="evidence" value="ECO:0007669"/>
    <property type="project" value="InterPro"/>
</dbReference>
<dbReference type="Gene3D" id="3.30.1120.90">
    <property type="entry name" value="Nucleosome assembly protein"/>
    <property type="match status" value="1"/>
</dbReference>
<reference evidence="6" key="1">
    <citation type="submission" date="2015-10" db="EMBL/GenBank/DDBJ databases">
        <authorList>
            <person name="Devillers H."/>
        </authorList>
    </citation>
    <scope>NUCLEOTIDE SEQUENCE [LARGE SCALE GENOMIC DNA]</scope>
</reference>
<feature type="region of interest" description="Disordered" evidence="4">
    <location>
        <begin position="232"/>
        <end position="273"/>
    </location>
</feature>
<dbReference type="AlphaFoldDB" id="A0A0P1KVT4"/>
<dbReference type="InterPro" id="IPR002164">
    <property type="entry name" value="NAP_family"/>
</dbReference>
<evidence type="ECO:0000256" key="4">
    <source>
        <dbReference type="SAM" id="MobiDB-lite"/>
    </source>
</evidence>
<accession>A0A0P1KVT4</accession>
<organism evidence="5 6">
    <name type="scientific">Lachancea quebecensis</name>
    <dbReference type="NCBI Taxonomy" id="1654605"/>
    <lineage>
        <taxon>Eukaryota</taxon>
        <taxon>Fungi</taxon>
        <taxon>Dikarya</taxon>
        <taxon>Ascomycota</taxon>
        <taxon>Saccharomycotina</taxon>
        <taxon>Saccharomycetes</taxon>
        <taxon>Saccharomycetales</taxon>
        <taxon>Saccharomycetaceae</taxon>
        <taxon>Lachancea</taxon>
    </lineage>
</organism>
<evidence type="ECO:0000256" key="2">
    <source>
        <dbReference type="RuleBase" id="RU003876"/>
    </source>
</evidence>
<gene>
    <name evidence="5" type="ORF">LAQU0_S15e02806g</name>
</gene>
<keyword evidence="3" id="KW-0175">Coiled coil</keyword>
<dbReference type="Proteomes" id="UP000236544">
    <property type="component" value="Unassembled WGS sequence"/>
</dbReference>
<evidence type="ECO:0000256" key="3">
    <source>
        <dbReference type="SAM" id="Coils"/>
    </source>
</evidence>
<proteinExistence type="inferred from homology"/>
<sequence>MMEEDEISKSLEALSKVEDEVEKAERETELFRLKKLNPVYLQRKAAIAGVPEFWKVVLSQHSDFANYVRAADLKYIDCIRSIEVTWLCVENEDADHRDFSVTIDFVGIDGDFEAQKVSKNFRIEHDVNKFIYRGKRTEEDDFRDEELGFLTSEPCDIKWPKSFDGINPSLVTDKKTAEGKRNYRTGMKSFFSWFKWTGIKPGKEFPNGDGLALLISEDLYPNCTKYYTEAQIDLEEENVDEDDESDEPLEAGFSDREPERDGEGEENVKRRKL</sequence>
<dbReference type="PANTHER" id="PTHR11875">
    <property type="entry name" value="TESTIS-SPECIFIC Y-ENCODED PROTEIN"/>
    <property type="match status" value="1"/>
</dbReference>
<feature type="compositionally biased region" description="Acidic residues" evidence="4">
    <location>
        <begin position="232"/>
        <end position="249"/>
    </location>
</feature>
<feature type="coiled-coil region" evidence="3">
    <location>
        <begin position="7"/>
        <end position="34"/>
    </location>
</feature>
<comment type="similarity">
    <text evidence="1 2">Belongs to the nucleosome assembly protein (NAP) family.</text>
</comment>
<dbReference type="SUPFAM" id="SSF143113">
    <property type="entry name" value="NAP-like"/>
    <property type="match status" value="1"/>
</dbReference>
<evidence type="ECO:0000313" key="5">
    <source>
        <dbReference type="EMBL" id="CUS24363.1"/>
    </source>
</evidence>
<name>A0A0P1KVT4_9SACH</name>
<dbReference type="OrthoDB" id="19419at2759"/>
<keyword evidence="6" id="KW-1185">Reference proteome</keyword>